<dbReference type="AlphaFoldDB" id="A0A9W8E697"/>
<dbReference type="Proteomes" id="UP001150925">
    <property type="component" value="Unassembled WGS sequence"/>
</dbReference>
<dbReference type="GO" id="GO:0000994">
    <property type="term" value="F:RNA polymerase III core binding"/>
    <property type="evidence" value="ECO:0007669"/>
    <property type="project" value="TreeGrafter"/>
</dbReference>
<evidence type="ECO:0000313" key="3">
    <source>
        <dbReference type="Proteomes" id="UP001150925"/>
    </source>
</evidence>
<evidence type="ECO:0000256" key="1">
    <source>
        <dbReference type="SAM" id="MobiDB-lite"/>
    </source>
</evidence>
<dbReference type="GO" id="GO:0016480">
    <property type="term" value="P:negative regulation of transcription by RNA polymerase III"/>
    <property type="evidence" value="ECO:0007669"/>
    <property type="project" value="InterPro"/>
</dbReference>
<comment type="caution">
    <text evidence="2">The sequence shown here is derived from an EMBL/GenBank/DDBJ whole genome shotgun (WGS) entry which is preliminary data.</text>
</comment>
<evidence type="ECO:0000313" key="2">
    <source>
        <dbReference type="EMBL" id="KAJ1960230.1"/>
    </source>
</evidence>
<accession>A0A9W8E697</accession>
<proteinExistence type="predicted"/>
<reference evidence="2" key="1">
    <citation type="submission" date="2022-07" db="EMBL/GenBank/DDBJ databases">
        <title>Phylogenomic reconstructions and comparative analyses of Kickxellomycotina fungi.</title>
        <authorList>
            <person name="Reynolds N.K."/>
            <person name="Stajich J.E."/>
            <person name="Barry K."/>
            <person name="Grigoriev I.V."/>
            <person name="Crous P."/>
            <person name="Smith M.E."/>
        </authorList>
    </citation>
    <scope>NUCLEOTIDE SEQUENCE</scope>
    <source>
        <strain evidence="2">RSA 1196</strain>
    </source>
</reference>
<dbReference type="InterPro" id="IPR015257">
    <property type="entry name" value="Maf1"/>
</dbReference>
<dbReference type="PANTHER" id="PTHR22504:SF0">
    <property type="entry name" value="REPRESSOR OF RNA POLYMERASE III TRANSCRIPTION MAF1 HOMOLOG"/>
    <property type="match status" value="1"/>
</dbReference>
<protein>
    <submittedName>
        <fullName evidence="2">RNA polymerase III-inhibiting protein maf1</fullName>
    </submittedName>
</protein>
<dbReference type="Pfam" id="PF09174">
    <property type="entry name" value="Maf1"/>
    <property type="match status" value="1"/>
</dbReference>
<sequence length="156" mass="17828">MDEQHRPDSGSHHESGKSAGEDKKLYKFFENKFHEDLREASSLSPEDPLSHMISPFGLLTEPASRKVLFYLIATLNMSFPDYDFRLIKPEQFTHEPDVMSVVNSINTTLFATGNTTAVQKYHLWNMVDEIIGLSDCSVYSYHPDVDSDPFDDYSPM</sequence>
<dbReference type="PANTHER" id="PTHR22504">
    <property type="entry name" value="REPRESSOR OF RNA POLYMERASE III TRANSCRIPTION MAF1"/>
    <property type="match status" value="1"/>
</dbReference>
<organism evidence="2 3">
    <name type="scientific">Dispira parvispora</name>
    <dbReference type="NCBI Taxonomy" id="1520584"/>
    <lineage>
        <taxon>Eukaryota</taxon>
        <taxon>Fungi</taxon>
        <taxon>Fungi incertae sedis</taxon>
        <taxon>Zoopagomycota</taxon>
        <taxon>Kickxellomycotina</taxon>
        <taxon>Dimargaritomycetes</taxon>
        <taxon>Dimargaritales</taxon>
        <taxon>Dimargaritaceae</taxon>
        <taxon>Dispira</taxon>
    </lineage>
</organism>
<dbReference type="InterPro" id="IPR038564">
    <property type="entry name" value="Maf1_sf"/>
</dbReference>
<dbReference type="GO" id="GO:0005634">
    <property type="term" value="C:nucleus"/>
    <property type="evidence" value="ECO:0007669"/>
    <property type="project" value="TreeGrafter"/>
</dbReference>
<keyword evidence="3" id="KW-1185">Reference proteome</keyword>
<gene>
    <name evidence="2" type="primary">MAF1</name>
    <name evidence="2" type="ORF">IWQ62_004305</name>
</gene>
<dbReference type="EMBL" id="JANBPY010001393">
    <property type="protein sequence ID" value="KAJ1960230.1"/>
    <property type="molecule type" value="Genomic_DNA"/>
</dbReference>
<name>A0A9W8E697_9FUNG</name>
<dbReference type="OrthoDB" id="277029at2759"/>
<feature type="region of interest" description="Disordered" evidence="1">
    <location>
        <begin position="1"/>
        <end position="22"/>
    </location>
</feature>
<dbReference type="Gene3D" id="3.40.1000.50">
    <property type="entry name" value="Repressor of RNA polymerase III transcription Maf1"/>
    <property type="match status" value="1"/>
</dbReference>